<dbReference type="GO" id="GO:0010438">
    <property type="term" value="P:cellular response to sulfur starvation"/>
    <property type="evidence" value="ECO:0007669"/>
    <property type="project" value="TreeGrafter"/>
</dbReference>
<dbReference type="OrthoDB" id="9799271at2"/>
<evidence type="ECO:0000259" key="10">
    <source>
        <dbReference type="PROSITE" id="PS50928"/>
    </source>
</evidence>
<comment type="similarity">
    <text evidence="2 9">Belongs to the binding-protein-dependent transport system permease family.</text>
</comment>
<keyword evidence="12" id="KW-1185">Reference proteome</keyword>
<feature type="transmembrane region" description="Helical" evidence="9">
    <location>
        <begin position="133"/>
        <end position="152"/>
    </location>
</feature>
<dbReference type="Gene3D" id="1.10.3720.10">
    <property type="entry name" value="MetI-like"/>
    <property type="match status" value="1"/>
</dbReference>
<keyword evidence="4" id="KW-1003">Cell membrane</keyword>
<dbReference type="Proteomes" id="UP000292781">
    <property type="component" value="Unassembled WGS sequence"/>
</dbReference>
<name>A0A4Q9VN97_9HYPH</name>
<dbReference type="InterPro" id="IPR000515">
    <property type="entry name" value="MetI-like"/>
</dbReference>
<keyword evidence="6 9" id="KW-1133">Transmembrane helix</keyword>
<dbReference type="EMBL" id="SJFN01000021">
    <property type="protein sequence ID" value="TBW36259.1"/>
    <property type="molecule type" value="Genomic_DNA"/>
</dbReference>
<feature type="domain" description="ABC transmembrane type-1" evidence="10">
    <location>
        <begin position="92"/>
        <end position="276"/>
    </location>
</feature>
<evidence type="ECO:0000256" key="3">
    <source>
        <dbReference type="ARBA" id="ARBA00022448"/>
    </source>
</evidence>
<keyword evidence="7 9" id="KW-0472">Membrane</keyword>
<dbReference type="GO" id="GO:0005886">
    <property type="term" value="C:plasma membrane"/>
    <property type="evidence" value="ECO:0007669"/>
    <property type="project" value="UniProtKB-SubCell"/>
</dbReference>
<evidence type="ECO:0000256" key="6">
    <source>
        <dbReference type="ARBA" id="ARBA00022989"/>
    </source>
</evidence>
<sequence>MIIIIIDRKNRVIGHLMSQAIVEALPTPRTGPRSRVSVMSYAARLALPVALLAIWQIVTSIGWVEPFLMPSPLRVAETLYQLIASGQLLRHVGASFLRVSQGFSIAATTAFAIGLAMAVFPPVTRLADLLIQVLKPIPPIAWIPLAILWFGIGEQAKVFIIVLGAFFPILVSTVEALRQVDRRFVELARVLEVGRGDFVRKILIPSALPQIMTGLRLGFAYSWMCVVAAELIAASKGLGYLIMDGRELSQVDLVLAGMLTLGVVGKLSDDGLRVVERRLIRWRTTFAGY</sequence>
<evidence type="ECO:0000256" key="4">
    <source>
        <dbReference type="ARBA" id="ARBA00022475"/>
    </source>
</evidence>
<accession>A0A4Q9VN97</accession>
<feature type="transmembrane region" description="Helical" evidence="9">
    <location>
        <begin position="41"/>
        <end position="64"/>
    </location>
</feature>
<dbReference type="Pfam" id="PF00528">
    <property type="entry name" value="BPD_transp_1"/>
    <property type="match status" value="1"/>
</dbReference>
<evidence type="ECO:0000256" key="7">
    <source>
        <dbReference type="ARBA" id="ARBA00023136"/>
    </source>
</evidence>
<dbReference type="CDD" id="cd06261">
    <property type="entry name" value="TM_PBP2"/>
    <property type="match status" value="1"/>
</dbReference>
<dbReference type="AlphaFoldDB" id="A0A4Q9VN97"/>
<evidence type="ECO:0000256" key="2">
    <source>
        <dbReference type="ARBA" id="ARBA00009306"/>
    </source>
</evidence>
<dbReference type="PANTHER" id="PTHR30151:SF25">
    <property type="entry name" value="TAURINE TRANSPORT SYSTEM PERMEASE PROTEIN TAUC"/>
    <property type="match status" value="1"/>
</dbReference>
<keyword evidence="5 9" id="KW-0812">Transmembrane</keyword>
<evidence type="ECO:0000313" key="11">
    <source>
        <dbReference type="EMBL" id="TBW36259.1"/>
    </source>
</evidence>
<dbReference type="FunFam" id="1.10.3720.10:FF:000003">
    <property type="entry name" value="Aliphatic sulfonate ABC transporter permease"/>
    <property type="match status" value="1"/>
</dbReference>
<dbReference type="SUPFAM" id="SSF161098">
    <property type="entry name" value="MetI-like"/>
    <property type="match status" value="1"/>
</dbReference>
<evidence type="ECO:0000256" key="5">
    <source>
        <dbReference type="ARBA" id="ARBA00022692"/>
    </source>
</evidence>
<dbReference type="GO" id="GO:0042918">
    <property type="term" value="P:alkanesulfonate transmembrane transport"/>
    <property type="evidence" value="ECO:0007669"/>
    <property type="project" value="UniProtKB-ARBA"/>
</dbReference>
<feature type="transmembrane region" description="Helical" evidence="9">
    <location>
        <begin position="102"/>
        <end position="121"/>
    </location>
</feature>
<protein>
    <submittedName>
        <fullName evidence="11">ABC transporter permease</fullName>
    </submittedName>
</protein>
<dbReference type="PROSITE" id="PS50928">
    <property type="entry name" value="ABC_TM1"/>
    <property type="match status" value="1"/>
</dbReference>
<comment type="function">
    <text evidence="8">Probably part of an ABC transporter complex. Probably responsible for the translocation of the substrate across the membrane.</text>
</comment>
<comment type="subcellular location">
    <subcellularLocation>
        <location evidence="1 9">Cell membrane</location>
        <topology evidence="1 9">Multi-pass membrane protein</topology>
    </subcellularLocation>
</comment>
<comment type="caution">
    <text evidence="11">The sequence shown here is derived from an EMBL/GenBank/DDBJ whole genome shotgun (WGS) entry which is preliminary data.</text>
</comment>
<organism evidence="11 12">
    <name type="scientific">Siculibacillus lacustris</name>
    <dbReference type="NCBI Taxonomy" id="1549641"/>
    <lineage>
        <taxon>Bacteria</taxon>
        <taxon>Pseudomonadati</taxon>
        <taxon>Pseudomonadota</taxon>
        <taxon>Alphaproteobacteria</taxon>
        <taxon>Hyphomicrobiales</taxon>
        <taxon>Ancalomicrobiaceae</taxon>
        <taxon>Siculibacillus</taxon>
    </lineage>
</organism>
<reference evidence="11 12" key="1">
    <citation type="submission" date="2019-02" db="EMBL/GenBank/DDBJ databases">
        <title>Siculibacillus lacustris gen. nov., sp. nov., a new rosette-forming bacterium isolated from a freshwater crater lake (Lake St. Ana, Romania).</title>
        <authorList>
            <person name="Felfoldi T."/>
            <person name="Marton Z."/>
            <person name="Szabo A."/>
            <person name="Mentes A."/>
            <person name="Boka K."/>
            <person name="Marialigeti K."/>
            <person name="Mathe I."/>
            <person name="Koncz M."/>
            <person name="Schumann P."/>
            <person name="Toth E."/>
        </authorList>
    </citation>
    <scope>NUCLEOTIDE SEQUENCE [LARGE SCALE GENOMIC DNA]</scope>
    <source>
        <strain evidence="11 12">SA-279</strain>
    </source>
</reference>
<evidence type="ECO:0000256" key="8">
    <source>
        <dbReference type="ARBA" id="ARBA00056719"/>
    </source>
</evidence>
<dbReference type="InterPro" id="IPR035906">
    <property type="entry name" value="MetI-like_sf"/>
</dbReference>
<evidence type="ECO:0000313" key="12">
    <source>
        <dbReference type="Proteomes" id="UP000292781"/>
    </source>
</evidence>
<feature type="transmembrane region" description="Helical" evidence="9">
    <location>
        <begin position="158"/>
        <end position="177"/>
    </location>
</feature>
<evidence type="ECO:0000256" key="1">
    <source>
        <dbReference type="ARBA" id="ARBA00004651"/>
    </source>
</evidence>
<dbReference type="PANTHER" id="PTHR30151">
    <property type="entry name" value="ALKANE SULFONATE ABC TRANSPORTER-RELATED, MEMBRANE SUBUNIT"/>
    <property type="match status" value="1"/>
</dbReference>
<gene>
    <name evidence="11" type="ORF">EYW49_14225</name>
</gene>
<keyword evidence="3 9" id="KW-0813">Transport</keyword>
<proteinExistence type="inferred from homology"/>
<evidence type="ECO:0000256" key="9">
    <source>
        <dbReference type="RuleBase" id="RU363032"/>
    </source>
</evidence>